<dbReference type="EMBL" id="HE965806">
    <property type="protein sequence ID" value="CCJ54672.1"/>
    <property type="molecule type" value="Genomic_DNA"/>
</dbReference>
<gene>
    <name evidence="3" type="ORF">BN112_2755</name>
</gene>
<dbReference type="KEGG" id="bbh:BN112_2755"/>
<organism evidence="3 4">
    <name type="scientific">Bordetella bronchiseptica 253</name>
    <dbReference type="NCBI Taxonomy" id="568707"/>
    <lineage>
        <taxon>Bacteria</taxon>
        <taxon>Pseudomonadati</taxon>
        <taxon>Pseudomonadota</taxon>
        <taxon>Betaproteobacteria</taxon>
        <taxon>Burkholderiales</taxon>
        <taxon>Alcaligenaceae</taxon>
        <taxon>Bordetella</taxon>
    </lineage>
</organism>
<evidence type="ECO:0000256" key="1">
    <source>
        <dbReference type="ARBA" id="ARBA00006987"/>
    </source>
</evidence>
<dbReference type="PANTHER" id="PTHR42928">
    <property type="entry name" value="TRICARBOXYLATE-BINDING PROTEIN"/>
    <property type="match status" value="1"/>
</dbReference>
<name>A0A0C6P7S9_BORBO</name>
<dbReference type="HOGENOM" id="CLU_045683_1_1_4"/>
<dbReference type="Gene3D" id="3.40.190.10">
    <property type="entry name" value="Periplasmic binding protein-like II"/>
    <property type="match status" value="1"/>
</dbReference>
<evidence type="ECO:0000313" key="3">
    <source>
        <dbReference type="EMBL" id="CCJ54672.1"/>
    </source>
</evidence>
<dbReference type="AlphaFoldDB" id="A0A0C6P7S9"/>
<dbReference type="RefSeq" id="WP_003808085.1">
    <property type="nucleotide sequence ID" value="NC_019382.1"/>
</dbReference>
<sequence>MKKLIVAALFAVLPSMVGAQQAPRGTMTIVNPFTVSGLTDLVARMVAEKAHAKFPDGVAVVSRPGGGGSIGIASVVNARPDGSSIGFTPTGAVVDAPQMMKGLAYKTPDDIDPIINVFSSYQMLAVRGDADWKTAQDFIKAVRQSPGKYSLGHTGNGTASHLNMAQLVQAAKLNVLEVPYKGWAQSSVALLGGHVDAIVINAGEGRALVDEGRLRILGVFQAQRVPYHPDVPTFKEIGYDVGVGLKFFFFGPRNMDAGVKQYIHDAFKQAMQNDDFKKFIASREVEVDYMDGAQTKAMLWSEYKQHTKLLDSLGLLAKQ</sequence>
<dbReference type="Gene3D" id="3.40.190.150">
    <property type="entry name" value="Bordetella uptake gene, domain 1"/>
    <property type="match status" value="1"/>
</dbReference>
<protein>
    <submittedName>
        <fullName evidence="3">Putative exported protein</fullName>
    </submittedName>
</protein>
<keyword evidence="2" id="KW-0732">Signal</keyword>
<dbReference type="InterPro" id="IPR042100">
    <property type="entry name" value="Bug_dom1"/>
</dbReference>
<comment type="similarity">
    <text evidence="1">Belongs to the UPF0065 (bug) family.</text>
</comment>
<feature type="signal peptide" evidence="2">
    <location>
        <begin position="1"/>
        <end position="19"/>
    </location>
</feature>
<dbReference type="CDD" id="cd07012">
    <property type="entry name" value="PBP2_Bug_TTT"/>
    <property type="match status" value="1"/>
</dbReference>
<evidence type="ECO:0000313" key="4">
    <source>
        <dbReference type="Proteomes" id="UP000007564"/>
    </source>
</evidence>
<proteinExistence type="inferred from homology"/>
<dbReference type="OrthoDB" id="8881362at2"/>
<dbReference type="SUPFAM" id="SSF53850">
    <property type="entry name" value="Periplasmic binding protein-like II"/>
    <property type="match status" value="1"/>
</dbReference>
<dbReference type="Pfam" id="PF03401">
    <property type="entry name" value="TctC"/>
    <property type="match status" value="1"/>
</dbReference>
<feature type="chain" id="PRO_5002190045" evidence="2">
    <location>
        <begin position="20"/>
        <end position="319"/>
    </location>
</feature>
<dbReference type="PANTHER" id="PTHR42928:SF5">
    <property type="entry name" value="BLR1237 PROTEIN"/>
    <property type="match status" value="1"/>
</dbReference>
<dbReference type="Proteomes" id="UP000007564">
    <property type="component" value="Chromosome"/>
</dbReference>
<reference evidence="3 4" key="1">
    <citation type="journal article" date="2012" name="BMC Genomics">
        <title>Comparative genomics of the classical Bordetella subspecies: the evolution and exchange of virulence-associated diversity amongst closely related pathogens.</title>
        <authorList>
            <person name="Park J."/>
            <person name="Zhang Y."/>
            <person name="Buboltz A.M."/>
            <person name="Zhang X."/>
            <person name="Schuster S.C."/>
            <person name="Ahuja U."/>
            <person name="Liu M."/>
            <person name="Miller J.F."/>
            <person name="Sebaihia M."/>
            <person name="Bentley S.D."/>
            <person name="Parkhill J."/>
            <person name="Harvill E.T."/>
        </authorList>
    </citation>
    <scope>NUCLEOTIDE SEQUENCE [LARGE SCALE GENOMIC DNA]</scope>
    <source>
        <strain evidence="3 4">253</strain>
    </source>
</reference>
<accession>A0A0C6P7S9</accession>
<dbReference type="GeneID" id="56480645"/>
<evidence type="ECO:0000256" key="2">
    <source>
        <dbReference type="SAM" id="SignalP"/>
    </source>
</evidence>
<dbReference type="InterPro" id="IPR005064">
    <property type="entry name" value="BUG"/>
</dbReference>
<dbReference type="PIRSF" id="PIRSF017082">
    <property type="entry name" value="YflP"/>
    <property type="match status" value="1"/>
</dbReference>